<evidence type="ECO:0000256" key="1">
    <source>
        <dbReference type="ARBA" id="ARBA00001947"/>
    </source>
</evidence>
<comment type="caution">
    <text evidence="10">The sequence shown here is derived from an EMBL/GenBank/DDBJ whole genome shotgun (WGS) entry which is preliminary data.</text>
</comment>
<dbReference type="InterPro" id="IPR000834">
    <property type="entry name" value="Peptidase_M14"/>
</dbReference>
<name>A0ABW2HI84_9MICO</name>
<evidence type="ECO:0000256" key="3">
    <source>
        <dbReference type="ARBA" id="ARBA00022670"/>
    </source>
</evidence>
<keyword evidence="3" id="KW-0645">Protease</keyword>
<comment type="similarity">
    <text evidence="2 7">Belongs to the peptidase M14 family.</text>
</comment>
<dbReference type="SMART" id="SM00631">
    <property type="entry name" value="Zn_pept"/>
    <property type="match status" value="1"/>
</dbReference>
<keyword evidence="11" id="KW-1185">Reference proteome</keyword>
<proteinExistence type="inferred from homology"/>
<gene>
    <name evidence="10" type="ORF">ACFQRL_12160</name>
</gene>
<dbReference type="EMBL" id="JBHTBE010000003">
    <property type="protein sequence ID" value="MFC7269718.1"/>
    <property type="molecule type" value="Genomic_DNA"/>
</dbReference>
<evidence type="ECO:0000256" key="7">
    <source>
        <dbReference type="PROSITE-ProRule" id="PRU01379"/>
    </source>
</evidence>
<feature type="signal peptide" evidence="8">
    <location>
        <begin position="1"/>
        <end position="29"/>
    </location>
</feature>
<dbReference type="Gene3D" id="3.40.630.10">
    <property type="entry name" value="Zn peptidases"/>
    <property type="match status" value="1"/>
</dbReference>
<evidence type="ECO:0000256" key="2">
    <source>
        <dbReference type="ARBA" id="ARBA00005988"/>
    </source>
</evidence>
<evidence type="ECO:0000259" key="9">
    <source>
        <dbReference type="PROSITE" id="PS52035"/>
    </source>
</evidence>
<reference evidence="11" key="1">
    <citation type="journal article" date="2019" name="Int. J. Syst. Evol. Microbiol.">
        <title>The Global Catalogue of Microorganisms (GCM) 10K type strain sequencing project: providing services to taxonomists for standard genome sequencing and annotation.</title>
        <authorList>
            <consortium name="The Broad Institute Genomics Platform"/>
            <consortium name="The Broad Institute Genome Sequencing Center for Infectious Disease"/>
            <person name="Wu L."/>
            <person name="Ma J."/>
        </authorList>
    </citation>
    <scope>NUCLEOTIDE SEQUENCE [LARGE SCALE GENOMIC DNA]</scope>
    <source>
        <strain evidence="11">CGMCC 1.15772</strain>
    </source>
</reference>
<evidence type="ECO:0000256" key="4">
    <source>
        <dbReference type="ARBA" id="ARBA00022801"/>
    </source>
</evidence>
<feature type="domain" description="Peptidase M14" evidence="9">
    <location>
        <begin position="68"/>
        <end position="367"/>
    </location>
</feature>
<organism evidence="10 11">
    <name type="scientific">Microbacterium fluvii</name>
    <dbReference type="NCBI Taxonomy" id="415215"/>
    <lineage>
        <taxon>Bacteria</taxon>
        <taxon>Bacillati</taxon>
        <taxon>Actinomycetota</taxon>
        <taxon>Actinomycetes</taxon>
        <taxon>Micrococcales</taxon>
        <taxon>Microbacteriaceae</taxon>
        <taxon>Microbacterium</taxon>
    </lineage>
</organism>
<dbReference type="Pfam" id="PF16640">
    <property type="entry name" value="Big_3_5"/>
    <property type="match status" value="3"/>
</dbReference>
<dbReference type="Pfam" id="PF00246">
    <property type="entry name" value="Peptidase_M14"/>
    <property type="match status" value="1"/>
</dbReference>
<comment type="cofactor">
    <cofactor evidence="1">
        <name>Zn(2+)</name>
        <dbReference type="ChEBI" id="CHEBI:29105"/>
    </cofactor>
</comment>
<dbReference type="Proteomes" id="UP001596507">
    <property type="component" value="Unassembled WGS sequence"/>
</dbReference>
<dbReference type="PANTHER" id="PTHR11705:SF143">
    <property type="entry name" value="SLL0236 PROTEIN"/>
    <property type="match status" value="1"/>
</dbReference>
<accession>A0ABW2HI84</accession>
<protein>
    <submittedName>
        <fullName evidence="10">Ig-like domain repeat protein</fullName>
    </submittedName>
</protein>
<feature type="chain" id="PRO_5045496940" evidence="8">
    <location>
        <begin position="30"/>
        <end position="1163"/>
    </location>
</feature>
<sequence>MSTPRHTITAVATGAALLAGFVVAPPASAAADTVSAASLGIEFPDSYPVQPELREWPDNPADASIARGAIPYDEIAPKLNDWMDETDILSTQVVGQSANGYDIYLVTVTAPETAAETAQQETWRDEVKYNAAAASRDDELLAGYKDPIWFNGNIHGNEWEGTDASLDYIEYLIENENTSSVKAMLDQYRMYFTVTNNPDGRILGQRPNGMNLDLNRDFVTNVTPETTLIRDLTALIQPIFFIDLHGYTNVLQIEPCGPPHGENYDYDLFIGHAYAAALKIEEDVVDAAIPGNTYRDKVTGATSTTLTDTSGIIIPFRDTPSGWDDWPPVFTAQYVAYQGAISYTAELPLGRTSNATTSAFNSAVDTKVGFQVIDSTMDYIVENDDEILKNQIEIFRRGAAGEPLRTIDAGLDASTITGPTEWVELWDQGDANGHDQESVATFPRGYVIPSGDAQRSDSDAAYLVDFLLSHGVQVSVAKDDFTAEGVDYEAGSYIVDMHQPLRGLANALLAAGSDISAWVPSMYDISAWSHGYLWGATVTPIGSTEDANLPVATSGVTAAADTSSLPAAGSYLTFELDGVDDFAGLNALLADDVPASMVGTNTVVIGNDTASYEAAAEVADEYGVAFEATTGLELAGDDVKPLDELQIAYTGTQDDLQSLKQLGFAADQLTLVTAATLQSGATTLDGADVLWLGSALAPSSSSQPVAYAQVQSFVAAGKGTVGRGTGAATFANTWYDAKSTTVSGNSSGNGVVHLDTVSDGVLGELDTEYGFVYPAYSFALDATGHGTVEQTYGEGNPLISGHWRQTTSTNGPTAAAGRASAFSATLDSGAKAMVFGTSVFFRAHPRGHFSEAATALYWTAKPATDDVLTAPVATETTLSLSSAEAVYGAPATATVKVAAAGNPSRKGTVSILDGTETIATVTVNSYGNGKVTLPADLAVGAHALSAVFTPQEGSALAVSTSAAVDYTVTKAASTVSVTTKGAAYGRASTATAVVTGPDGGATGKVTFTVDGRSAGSATISGGTAKVSLPVSLTVGTHKVVATYAGDAVTSGASSSTVSVKVTKASTTSSLKVASTLKRSGAKATVTVKVPGAASSIAPSGKITVRVNGKAVKTFTLSAADKGSKTFTLPKFAKTGTAKITVTYGGSSNLSSSVSPTKTVKVRG</sequence>
<keyword evidence="4" id="KW-0378">Hydrolase</keyword>
<evidence type="ECO:0000256" key="5">
    <source>
        <dbReference type="ARBA" id="ARBA00022833"/>
    </source>
</evidence>
<evidence type="ECO:0000313" key="10">
    <source>
        <dbReference type="EMBL" id="MFC7269718.1"/>
    </source>
</evidence>
<dbReference type="InterPro" id="IPR032109">
    <property type="entry name" value="Big_3_5"/>
</dbReference>
<dbReference type="SUPFAM" id="SSF53187">
    <property type="entry name" value="Zn-dependent exopeptidases"/>
    <property type="match status" value="1"/>
</dbReference>
<keyword evidence="8" id="KW-0732">Signal</keyword>
<dbReference type="PANTHER" id="PTHR11705">
    <property type="entry name" value="PROTEASE FAMILY M14 CARBOXYPEPTIDASE A,B"/>
    <property type="match status" value="1"/>
</dbReference>
<keyword evidence="5" id="KW-0862">Zinc</keyword>
<evidence type="ECO:0000256" key="8">
    <source>
        <dbReference type="SAM" id="SignalP"/>
    </source>
</evidence>
<dbReference type="InterPro" id="IPR013783">
    <property type="entry name" value="Ig-like_fold"/>
</dbReference>
<feature type="active site" description="Proton donor/acceptor" evidence="7">
    <location>
        <position position="346"/>
    </location>
</feature>
<dbReference type="Gene3D" id="2.60.40.10">
    <property type="entry name" value="Immunoglobulins"/>
    <property type="match status" value="3"/>
</dbReference>
<dbReference type="PROSITE" id="PS52035">
    <property type="entry name" value="PEPTIDASE_M14"/>
    <property type="match status" value="1"/>
</dbReference>
<keyword evidence="6" id="KW-0482">Metalloprotease</keyword>
<evidence type="ECO:0000256" key="6">
    <source>
        <dbReference type="ARBA" id="ARBA00023049"/>
    </source>
</evidence>
<evidence type="ECO:0000313" key="11">
    <source>
        <dbReference type="Proteomes" id="UP001596507"/>
    </source>
</evidence>
<dbReference type="RefSeq" id="WP_262874643.1">
    <property type="nucleotide sequence ID" value="NZ_BAABKW010000001.1"/>
</dbReference>